<dbReference type="OrthoDB" id="2757368at2759"/>
<name>A0A9P7G439_9AGAR</name>
<dbReference type="AlphaFoldDB" id="A0A9P7G439"/>
<feature type="compositionally biased region" description="Low complexity" evidence="2">
    <location>
        <begin position="640"/>
        <end position="667"/>
    </location>
</feature>
<feature type="compositionally biased region" description="Polar residues" evidence="2">
    <location>
        <begin position="17"/>
        <end position="27"/>
    </location>
</feature>
<feature type="region of interest" description="Disordered" evidence="2">
    <location>
        <begin position="798"/>
        <end position="846"/>
    </location>
</feature>
<comment type="caution">
    <text evidence="3">The sequence shown here is derived from an EMBL/GenBank/DDBJ whole genome shotgun (WGS) entry which is preliminary data.</text>
</comment>
<feature type="coiled-coil region" evidence="1">
    <location>
        <begin position="217"/>
        <end position="272"/>
    </location>
</feature>
<feature type="compositionally biased region" description="Polar residues" evidence="2">
    <location>
        <begin position="551"/>
        <end position="567"/>
    </location>
</feature>
<feature type="compositionally biased region" description="Low complexity" evidence="2">
    <location>
        <begin position="109"/>
        <end position="123"/>
    </location>
</feature>
<keyword evidence="4" id="KW-1185">Reference proteome</keyword>
<organism evidence="3 4">
    <name type="scientific">Asterophora parasitica</name>
    <dbReference type="NCBI Taxonomy" id="117018"/>
    <lineage>
        <taxon>Eukaryota</taxon>
        <taxon>Fungi</taxon>
        <taxon>Dikarya</taxon>
        <taxon>Basidiomycota</taxon>
        <taxon>Agaricomycotina</taxon>
        <taxon>Agaricomycetes</taxon>
        <taxon>Agaricomycetidae</taxon>
        <taxon>Agaricales</taxon>
        <taxon>Tricholomatineae</taxon>
        <taxon>Lyophyllaceae</taxon>
        <taxon>Asterophora</taxon>
    </lineage>
</organism>
<evidence type="ECO:0000256" key="2">
    <source>
        <dbReference type="SAM" id="MobiDB-lite"/>
    </source>
</evidence>
<protein>
    <submittedName>
        <fullName evidence="3">Uncharacterized protein</fullName>
    </submittedName>
</protein>
<gene>
    <name evidence="3" type="ORF">DXG03_004387</name>
</gene>
<feature type="region of interest" description="Disordered" evidence="2">
    <location>
        <begin position="407"/>
        <end position="524"/>
    </location>
</feature>
<feature type="compositionally biased region" description="Polar residues" evidence="2">
    <location>
        <begin position="411"/>
        <end position="440"/>
    </location>
</feature>
<reference evidence="3" key="1">
    <citation type="submission" date="2020-07" db="EMBL/GenBank/DDBJ databases">
        <authorList>
            <person name="Nieuwenhuis M."/>
            <person name="Van De Peppel L.J.J."/>
        </authorList>
    </citation>
    <scope>NUCLEOTIDE SEQUENCE</scope>
    <source>
        <strain evidence="3">AP01</strain>
        <tissue evidence="3">Mycelium</tissue>
    </source>
</reference>
<feature type="compositionally biased region" description="Low complexity" evidence="2">
    <location>
        <begin position="594"/>
        <end position="609"/>
    </location>
</feature>
<feature type="region of interest" description="Disordered" evidence="2">
    <location>
        <begin position="330"/>
        <end position="371"/>
    </location>
</feature>
<feature type="compositionally biased region" description="Basic and acidic residues" evidence="2">
    <location>
        <begin position="342"/>
        <end position="352"/>
    </location>
</feature>
<feature type="region of interest" description="Disordered" evidence="2">
    <location>
        <begin position="88"/>
        <end position="153"/>
    </location>
</feature>
<dbReference type="Proteomes" id="UP000775547">
    <property type="component" value="Unassembled WGS sequence"/>
</dbReference>
<accession>A0A9P7G439</accession>
<reference evidence="3" key="2">
    <citation type="submission" date="2021-10" db="EMBL/GenBank/DDBJ databases">
        <title>Phylogenomics reveals ancestral predisposition of the termite-cultivated fungus Termitomyces towards a domesticated lifestyle.</title>
        <authorList>
            <person name="Auxier B."/>
            <person name="Grum-Grzhimaylo A."/>
            <person name="Cardenas M.E."/>
            <person name="Lodge J.D."/>
            <person name="Laessoe T."/>
            <person name="Pedersen O."/>
            <person name="Smith M.E."/>
            <person name="Kuyper T.W."/>
            <person name="Franco-Molano E.A."/>
            <person name="Baroni T.J."/>
            <person name="Aanen D.K."/>
        </authorList>
    </citation>
    <scope>NUCLEOTIDE SEQUENCE</scope>
    <source>
        <strain evidence="3">AP01</strain>
        <tissue evidence="3">Mycelium</tissue>
    </source>
</reference>
<evidence type="ECO:0000313" key="4">
    <source>
        <dbReference type="Proteomes" id="UP000775547"/>
    </source>
</evidence>
<feature type="compositionally biased region" description="Basic and acidic residues" evidence="2">
    <location>
        <begin position="804"/>
        <end position="827"/>
    </location>
</feature>
<dbReference type="EMBL" id="JABCKV010000260">
    <property type="protein sequence ID" value="KAG5641718.1"/>
    <property type="molecule type" value="Genomic_DNA"/>
</dbReference>
<evidence type="ECO:0000256" key="1">
    <source>
        <dbReference type="SAM" id="Coils"/>
    </source>
</evidence>
<feature type="compositionally biased region" description="Basic and acidic residues" evidence="2">
    <location>
        <begin position="1"/>
        <end position="14"/>
    </location>
</feature>
<evidence type="ECO:0000313" key="3">
    <source>
        <dbReference type="EMBL" id="KAG5641718.1"/>
    </source>
</evidence>
<feature type="region of interest" description="Disordered" evidence="2">
    <location>
        <begin position="639"/>
        <end position="777"/>
    </location>
</feature>
<proteinExistence type="predicted"/>
<sequence>MDQGERVGSSDRARQGNPYTQQPLQQKPQRKVNVPSSILAAYSVQQPSQQQLTRSTHELRHSDTPTQRTDVPPTHFLYDASGRIVEANAMPTQPPNPTFVESSQHSRPQRQGSLQQWQTQQTIHQDRQPPPPPAVSPLDLQPAAPSTDPPAHPIVLRNSAKALAPIRTLYEQAWYQTVTNVQVEMTRMHTELLEVILNERAQRATVSSQYLEAQKQKELALDEIRRKVAENQQLTRDLESAKAEAWGLRQQMEDMRSRAQKLTAENEGVRRVIQEGVLQEAQGGPQASKQHLALQMGHSLGKQMSDLSRELEEQRTLRENAERKLRELRTLTERVLSTPESAHTDLPSDSRRSTSATTLVGTPESDPLKLHPALQDDYVHPMPSTSILFDQPHPNHVSTASITTCPAEVSQRASNTTPESQPLSPIDLTVTTPASPQSTPRETHHVQPSPSRPPPDATGLTVPPLENYSRQIPDPDASYDYRAPNGSLASTSARPTLAVSIPQQTGSVANPRPPPDGPQQSWLSTTPSQFAARSTPVGPASSFVVLSVGKQTSVNSRPTSPIDSQMLNEEERCRSSRPVSPVRPSLTSRHRRPLQQNTTQQTQPTPRKPSGSGMEAPHSTHEATPTLSAAAPRLGLTQMRSPTLPHSHLHSSSPSRAPSSSGPQAQQQHREKSPSRSRPSSPSNASQTTIQGRAPIPNVRRNFDDQGPRTMSAPVLSVSASGNPSRGVFPLSRKRDRREYEGNEQTGTADDRSGRRPFGGRNASLERPSANQGIPEQAKIHADAPIKLEDGEIGEVSAATPVVNREKEENEVEKTKLKRPTEPERPPLKHTSAANTGGSAPAPVRNKIGINHMDLLYETRGERMVCRVCRTPSKDPPTAKPAMFTTKSSWKDLIGHCRDAHPKSCEEIERLSPSQVAEMRQRMSSNKIAGFSIT</sequence>
<feature type="region of interest" description="Disordered" evidence="2">
    <location>
        <begin position="1"/>
        <end position="75"/>
    </location>
</feature>
<keyword evidence="1" id="KW-0175">Coiled coil</keyword>
<feature type="region of interest" description="Disordered" evidence="2">
    <location>
        <begin position="551"/>
        <end position="624"/>
    </location>
</feature>
<feature type="compositionally biased region" description="Low complexity" evidence="2">
    <location>
        <begin position="576"/>
        <end position="585"/>
    </location>
</feature>
<feature type="compositionally biased region" description="Polar residues" evidence="2">
    <location>
        <begin position="43"/>
        <end position="54"/>
    </location>
</feature>